<dbReference type="SUPFAM" id="SSF159501">
    <property type="entry name" value="EreA/ChaN-like"/>
    <property type="match status" value="1"/>
</dbReference>
<reference evidence="2 3" key="1">
    <citation type="submission" date="2014-01" db="EMBL/GenBank/DDBJ databases">
        <authorList>
            <person name="Zuccon D."/>
        </authorList>
    </citation>
    <scope>NUCLEOTIDE SEQUENCE [LARGE SCALE GENOMIC DNA]</scope>
    <source>
        <strain evidence="2 3">Y31</strain>
    </source>
</reference>
<evidence type="ECO:0000259" key="1">
    <source>
        <dbReference type="Pfam" id="PF04187"/>
    </source>
</evidence>
<dbReference type="PROSITE" id="PS51257">
    <property type="entry name" value="PROKAR_LIPOPROTEIN"/>
    <property type="match status" value="1"/>
</dbReference>
<sequence>MLFLNHRLITLISLFFITACSSSVTQIQLHELGEVVDLHTGQRLSPMQFAKQIATHDYLLIGEQHDELKHHQAQFWLLKQLQQTRAQGSIALEMLSIDQQADIAKISQNPSAYMHNLPSILRWKQSWNWAYYADLIQSAFANQTEVLATNLTQEEVQTLMRGAEPLNGYRSTTTNVQQKIADLITAQHGFETTSGKNSEIIRKMVQVQQFRDRRMAEKLAQAKTPSLLIAGNHHVNRQIGVPLHLADLAPNIKITSILLGATSENISAKDADYYWILK</sequence>
<comment type="caution">
    <text evidence="2">The sequence shown here is derived from an EMBL/GenBank/DDBJ whole genome shotgun (WGS) entry which is preliminary data.</text>
</comment>
<dbReference type="InterPro" id="IPR016773">
    <property type="entry name" value="Fe3_uptake_reg_CjrA_prd"/>
</dbReference>
<accession>A0A179CUI7</accession>
<feature type="domain" description="Haem-binding uptake Tiki superfamily ChaN" evidence="1">
    <location>
        <begin position="50"/>
        <end position="245"/>
    </location>
</feature>
<dbReference type="PATRIC" id="fig|1261658.3.peg.915"/>
<dbReference type="EMBL" id="JACI01000002">
    <property type="protein sequence ID" value="OAQ13719.1"/>
    <property type="molecule type" value="Genomic_DNA"/>
</dbReference>
<organism evidence="2 3">
    <name type="scientific">Bibersteinia trehalosi Y31</name>
    <dbReference type="NCBI Taxonomy" id="1261658"/>
    <lineage>
        <taxon>Bacteria</taxon>
        <taxon>Pseudomonadati</taxon>
        <taxon>Pseudomonadota</taxon>
        <taxon>Gammaproteobacteria</taxon>
        <taxon>Pasteurellales</taxon>
        <taxon>Pasteurellaceae</taxon>
        <taxon>Bibersteinia</taxon>
    </lineage>
</organism>
<dbReference type="CDD" id="cd14727">
    <property type="entry name" value="ChanN-like"/>
    <property type="match status" value="1"/>
</dbReference>
<dbReference type="Gene3D" id="1.10.8.760">
    <property type="entry name" value="Haem-binding uptake, Tiki superfamily, ChaN, domain 2"/>
    <property type="match status" value="1"/>
</dbReference>
<dbReference type="Pfam" id="PF04187">
    <property type="entry name" value="Cofac_haem_bdg"/>
    <property type="match status" value="1"/>
</dbReference>
<dbReference type="PIRSF" id="PIRSF020419">
    <property type="entry name" value="Fe_uptake_reg_CjrA_prd"/>
    <property type="match status" value="1"/>
</dbReference>
<gene>
    <name evidence="2" type="ORF">F480_04620</name>
</gene>
<dbReference type="AlphaFoldDB" id="A0A179CUI7"/>
<dbReference type="Gene3D" id="3.40.50.11550">
    <property type="match status" value="1"/>
</dbReference>
<protein>
    <recommendedName>
        <fullName evidence="1">Haem-binding uptake Tiki superfamily ChaN domain-containing protein</fullName>
    </recommendedName>
</protein>
<dbReference type="Proteomes" id="UP000078358">
    <property type="component" value="Unassembled WGS sequence"/>
</dbReference>
<evidence type="ECO:0000313" key="2">
    <source>
        <dbReference type="EMBL" id="OAQ13719.1"/>
    </source>
</evidence>
<evidence type="ECO:0000313" key="3">
    <source>
        <dbReference type="Proteomes" id="UP000078358"/>
    </source>
</evidence>
<proteinExistence type="predicted"/>
<dbReference type="InterPro" id="IPR007314">
    <property type="entry name" value="Cofac_haem-bd_dom"/>
</dbReference>
<name>A0A179CUI7_BIBTR</name>